<protein>
    <submittedName>
        <fullName evidence="4">Nitrilase</fullName>
        <ecNumber evidence="4">3.5.5.1</ecNumber>
    </submittedName>
</protein>
<sequence length="356" mass="38578">MTTDDSTYKSPDTGPGQAKVVRAGVVQAAAVPFDPVATLRVVERWLSEAAERNLDLVVFPEAFIGGYPKGSAFGGVVGDRTAAGRDEFARYWNGAVEVPGPVTDRLSELAADARTHLVIGVIEREYGTLYCTVLFFSDTGALLGKRRKLMPTGAERMIWGFGDGSTLEVHPTKLGRLGAVICWENLMPATRMAMYAQGIELYCAPTADSRESHHATMRHIAMEGRCFVLAANQCLRTRDFPLDHPTPYGDDPEQLISRGGSSIIGPLGEVLAGPVLDQEALLTADLDMALIPRARYDFDPVGHYARPDIFRLHVDTTVRRAVQTNDSLRASPSVGLPDTFTSSRATPDPGSPGHRP</sequence>
<keyword evidence="5" id="KW-1185">Reference proteome</keyword>
<dbReference type="PANTHER" id="PTHR46044:SF1">
    <property type="entry name" value="CN HYDROLASE DOMAIN-CONTAINING PROTEIN"/>
    <property type="match status" value="1"/>
</dbReference>
<comment type="similarity">
    <text evidence="1">Belongs to the carbon-nitrogen hydrolase superfamily. Nitrilase family.</text>
</comment>
<dbReference type="CDD" id="cd07564">
    <property type="entry name" value="nitrilases_CHs"/>
    <property type="match status" value="1"/>
</dbReference>
<evidence type="ECO:0000259" key="3">
    <source>
        <dbReference type="PROSITE" id="PS50263"/>
    </source>
</evidence>
<comment type="caution">
    <text evidence="4">The sequence shown here is derived from an EMBL/GenBank/DDBJ whole genome shotgun (WGS) entry which is preliminary data.</text>
</comment>
<dbReference type="InterPro" id="IPR044149">
    <property type="entry name" value="Nitrilases_CHs"/>
</dbReference>
<organism evidence="4 5">
    <name type="scientific">Streptomyces pseudovenezuelae</name>
    <dbReference type="NCBI Taxonomy" id="67350"/>
    <lineage>
        <taxon>Bacteria</taxon>
        <taxon>Bacillati</taxon>
        <taxon>Actinomycetota</taxon>
        <taxon>Actinomycetes</taxon>
        <taxon>Kitasatosporales</taxon>
        <taxon>Streptomycetaceae</taxon>
        <taxon>Streptomyces</taxon>
        <taxon>Streptomyces aurantiacus group</taxon>
    </lineage>
</organism>
<reference evidence="4 5" key="1">
    <citation type="submission" date="2023-04" db="EMBL/GenBank/DDBJ databases">
        <title>Forest soil microbial communities from Buena Vista Peninsula, Colon Province, Panama.</title>
        <authorList>
            <person name="Bouskill N."/>
        </authorList>
    </citation>
    <scope>NUCLEOTIDE SEQUENCE [LARGE SCALE GENOMIC DNA]</scope>
    <source>
        <strain evidence="4 5">GGS1</strain>
    </source>
</reference>
<evidence type="ECO:0000313" key="5">
    <source>
        <dbReference type="Proteomes" id="UP001160499"/>
    </source>
</evidence>
<dbReference type="Proteomes" id="UP001160499">
    <property type="component" value="Unassembled WGS sequence"/>
</dbReference>
<feature type="region of interest" description="Disordered" evidence="2">
    <location>
        <begin position="323"/>
        <end position="356"/>
    </location>
</feature>
<dbReference type="SUPFAM" id="SSF56317">
    <property type="entry name" value="Carbon-nitrogen hydrolase"/>
    <property type="match status" value="1"/>
</dbReference>
<gene>
    <name evidence="4" type="ORF">M2283_006890</name>
</gene>
<dbReference type="InterPro" id="IPR003010">
    <property type="entry name" value="C-N_Hydrolase"/>
</dbReference>
<dbReference type="RefSeq" id="WP_280880363.1">
    <property type="nucleotide sequence ID" value="NZ_JARXVH010000013.1"/>
</dbReference>
<dbReference type="PANTHER" id="PTHR46044">
    <property type="entry name" value="NITRILASE"/>
    <property type="match status" value="1"/>
</dbReference>
<accession>A0ABT6LV28</accession>
<dbReference type="Pfam" id="PF00795">
    <property type="entry name" value="CN_hydrolase"/>
    <property type="match status" value="1"/>
</dbReference>
<feature type="domain" description="CN hydrolase" evidence="3">
    <location>
        <begin position="21"/>
        <end position="288"/>
    </location>
</feature>
<proteinExistence type="inferred from homology"/>
<dbReference type="EMBL" id="JARXVH010000013">
    <property type="protein sequence ID" value="MDH6219551.1"/>
    <property type="molecule type" value="Genomic_DNA"/>
</dbReference>
<dbReference type="PROSITE" id="PS50263">
    <property type="entry name" value="CN_HYDROLASE"/>
    <property type="match status" value="1"/>
</dbReference>
<keyword evidence="4" id="KW-0378">Hydrolase</keyword>
<name>A0ABT6LV28_9ACTN</name>
<dbReference type="GO" id="GO:0000257">
    <property type="term" value="F:nitrilase activity"/>
    <property type="evidence" value="ECO:0007669"/>
    <property type="project" value="UniProtKB-EC"/>
</dbReference>
<evidence type="ECO:0000313" key="4">
    <source>
        <dbReference type="EMBL" id="MDH6219551.1"/>
    </source>
</evidence>
<dbReference type="Gene3D" id="3.60.110.10">
    <property type="entry name" value="Carbon-nitrogen hydrolase"/>
    <property type="match status" value="1"/>
</dbReference>
<dbReference type="EC" id="3.5.5.1" evidence="4"/>
<dbReference type="InterPro" id="IPR036526">
    <property type="entry name" value="C-N_Hydrolase_sf"/>
</dbReference>
<evidence type="ECO:0000256" key="1">
    <source>
        <dbReference type="ARBA" id="ARBA00008129"/>
    </source>
</evidence>
<evidence type="ECO:0000256" key="2">
    <source>
        <dbReference type="SAM" id="MobiDB-lite"/>
    </source>
</evidence>